<dbReference type="RefSeq" id="WP_176613121.1">
    <property type="nucleotide sequence ID" value="NZ_JABXXR010000029.1"/>
</dbReference>
<keyword evidence="1" id="KW-1133">Transmembrane helix</keyword>
<evidence type="ECO:0000256" key="1">
    <source>
        <dbReference type="SAM" id="Phobius"/>
    </source>
</evidence>
<feature type="transmembrane region" description="Helical" evidence="1">
    <location>
        <begin position="39"/>
        <end position="60"/>
    </location>
</feature>
<keyword evidence="1" id="KW-0472">Membrane</keyword>
<dbReference type="EMBL" id="JABXXR010000029">
    <property type="protein sequence ID" value="NVN40150.1"/>
    <property type="molecule type" value="Genomic_DNA"/>
</dbReference>
<name>A0A850PCA0_9PROT</name>
<dbReference type="AlphaFoldDB" id="A0A850PCA0"/>
<keyword evidence="3" id="KW-1185">Reference proteome</keyword>
<gene>
    <name evidence="2" type="ORF">HUK82_06170</name>
</gene>
<comment type="caution">
    <text evidence="2">The sequence shown here is derived from an EMBL/GenBank/DDBJ whole genome shotgun (WGS) entry which is preliminary data.</text>
</comment>
<organism evidence="2 3">
    <name type="scientific">Ameyamaea chiangmaiensis</name>
    <dbReference type="NCBI Taxonomy" id="442969"/>
    <lineage>
        <taxon>Bacteria</taxon>
        <taxon>Pseudomonadati</taxon>
        <taxon>Pseudomonadota</taxon>
        <taxon>Alphaproteobacteria</taxon>
        <taxon>Acetobacterales</taxon>
        <taxon>Acetobacteraceae</taxon>
        <taxon>Ameyamaea</taxon>
    </lineage>
</organism>
<accession>A0A850PCA0</accession>
<feature type="transmembrane region" description="Helical" evidence="1">
    <location>
        <begin position="129"/>
        <end position="147"/>
    </location>
</feature>
<reference evidence="2 3" key="1">
    <citation type="submission" date="2020-06" db="EMBL/GenBank/DDBJ databases">
        <title>Description of novel acetic acid bacteria.</title>
        <authorList>
            <person name="Sombolestani A."/>
        </authorList>
    </citation>
    <scope>NUCLEOTIDE SEQUENCE [LARGE SCALE GENOMIC DNA]</scope>
    <source>
        <strain evidence="2 3">LMG 27010</strain>
    </source>
</reference>
<sequence>MSIGDRVNQFDEWLLDRVFQPVADRLPERLTALEIGMSFQLGALLLSAVSIGAMVVIGHLGFGDAMFNVLTWSVGLAFFVGINRVRPLVKPGHLNPLRPMLAGMRPLSIPFAIYSLWQGVTAPPGFELAMWFNSLANMAYVLGTYLISCTPRPPGYRQARRAPAFRTVRGEA</sequence>
<keyword evidence="1" id="KW-0812">Transmembrane</keyword>
<evidence type="ECO:0000313" key="3">
    <source>
        <dbReference type="Proteomes" id="UP000585665"/>
    </source>
</evidence>
<proteinExistence type="predicted"/>
<protein>
    <submittedName>
        <fullName evidence="2">Uncharacterized protein</fullName>
    </submittedName>
</protein>
<dbReference type="Proteomes" id="UP000585665">
    <property type="component" value="Unassembled WGS sequence"/>
</dbReference>
<evidence type="ECO:0000313" key="2">
    <source>
        <dbReference type="EMBL" id="NVN40150.1"/>
    </source>
</evidence>